<feature type="compositionally biased region" description="Basic and acidic residues" evidence="1">
    <location>
        <begin position="100"/>
        <end position="130"/>
    </location>
</feature>
<dbReference type="OrthoDB" id="370565at2"/>
<evidence type="ECO:0000256" key="1">
    <source>
        <dbReference type="SAM" id="MobiDB-lite"/>
    </source>
</evidence>
<dbReference type="RefSeq" id="WP_055182685.1">
    <property type="nucleotide sequence ID" value="NZ_CALLAX010000005.1"/>
</dbReference>
<dbReference type="AlphaFoldDB" id="A0A173SKJ3"/>
<feature type="region of interest" description="Disordered" evidence="1">
    <location>
        <begin position="100"/>
        <end position="139"/>
    </location>
</feature>
<feature type="region of interest" description="Disordered" evidence="1">
    <location>
        <begin position="61"/>
        <end position="82"/>
    </location>
</feature>
<dbReference type="EMBL" id="CYYC01000009">
    <property type="protein sequence ID" value="CUM90516.1"/>
    <property type="molecule type" value="Genomic_DNA"/>
</dbReference>
<feature type="compositionally biased region" description="Polar residues" evidence="1">
    <location>
        <begin position="61"/>
        <end position="74"/>
    </location>
</feature>
<evidence type="ECO:0000313" key="2">
    <source>
        <dbReference type="EMBL" id="CUM90516.1"/>
    </source>
</evidence>
<reference evidence="2 3" key="1">
    <citation type="submission" date="2015-09" db="EMBL/GenBank/DDBJ databases">
        <authorList>
            <consortium name="Pathogen Informatics"/>
        </authorList>
    </citation>
    <scope>NUCLEOTIDE SEQUENCE [LARGE SCALE GENOMIC DNA]</scope>
    <source>
        <strain evidence="2 3">2789STDY5834966</strain>
    </source>
</reference>
<name>A0A173SKJ3_9FIRM</name>
<dbReference type="Proteomes" id="UP000095390">
    <property type="component" value="Unassembled WGS sequence"/>
</dbReference>
<sequence>MKITRCKYGHYYDKAYFRECPHCCRARGGRDEDIIIGKNKLSTDLLGKNSLPGRNVRINQLQDDSNYGQGSNRDISQKEQDRKKVERWIGEAWDELENVAKESPKTKVTEKAAQREKQEDRQEKITEEKNTVSVKKKHRNSEQNLGNYMLFAAMPLKVIKNQEFCMDFCIFPEKDWETGAKMLSFKSQESIRDLKPVQMALPTKAVLHILYKEEEIFHKDIELEAERENVFCTFPVTVTDTRDRRFHMIKAVFEIEEQNIEIPLYLMPNP</sequence>
<evidence type="ECO:0008006" key="4">
    <source>
        <dbReference type="Google" id="ProtNLM"/>
    </source>
</evidence>
<protein>
    <recommendedName>
        <fullName evidence="4">Consensus disorder prediction</fullName>
    </recommendedName>
</protein>
<proteinExistence type="predicted"/>
<evidence type="ECO:0000313" key="3">
    <source>
        <dbReference type="Proteomes" id="UP000095390"/>
    </source>
</evidence>
<gene>
    <name evidence="2" type="ORF">ERS852578_00988</name>
</gene>
<accession>A0A173SKJ3</accession>
<organism evidence="2 3">
    <name type="scientific">Anaerobutyricum hallii</name>
    <dbReference type="NCBI Taxonomy" id="39488"/>
    <lineage>
        <taxon>Bacteria</taxon>
        <taxon>Bacillati</taxon>
        <taxon>Bacillota</taxon>
        <taxon>Clostridia</taxon>
        <taxon>Lachnospirales</taxon>
        <taxon>Lachnospiraceae</taxon>
        <taxon>Anaerobutyricum</taxon>
    </lineage>
</organism>